<dbReference type="Pfam" id="PF01425">
    <property type="entry name" value="Amidase"/>
    <property type="match status" value="1"/>
</dbReference>
<dbReference type="InterPro" id="IPR020556">
    <property type="entry name" value="Amidase_CS"/>
</dbReference>
<accession>A0ABS7NLY7</accession>
<sequence>MTDLADLGAVDLARGYRRNQYSPVEVMQAVLARTEARRGLNAFVSLQPEAALEAARAAEALQQRGGDLPALHGLPYSVKDLTLTQGVATTMGSKTAADFVPAEDAVAVARARAAGAILFGKTTTPEFGHKIHTSSPLFGRTLNPHSPEVTPGGSSGGAAVALASGMGPIALGTDGGGSVRIPSACCGTVGLKPTLGSVPNLQAGDLFSSNVHVAPMARNVADTRLLFDVIRGFDRRDPFGQAQMPARRRCQSLKGLRIAWLPQAGNPVDHGIAALSAKAIAQLDSAGAEVAEIELDFAALEPHFMVVLETLLAARAGAALDSRRAELDPSLVVHVENGRRHSALDLAAAGAARTRAFQQVQDVLARFDLIASPTLSAPPLPHSQDPHGPVPINGIPAGRVRASWYPYTFATNMTGHPSVSIPCGWDPSGLPAGFHMTAPWYQEDFLLDAAALAEQVFAFDLSAGH</sequence>
<keyword evidence="4" id="KW-1185">Reference proteome</keyword>
<dbReference type="PROSITE" id="PS00571">
    <property type="entry name" value="AMIDASES"/>
    <property type="match status" value="1"/>
</dbReference>
<evidence type="ECO:0000259" key="2">
    <source>
        <dbReference type="Pfam" id="PF01425"/>
    </source>
</evidence>
<dbReference type="InterPro" id="IPR023631">
    <property type="entry name" value="Amidase_dom"/>
</dbReference>
<evidence type="ECO:0000256" key="1">
    <source>
        <dbReference type="ARBA" id="ARBA00009199"/>
    </source>
</evidence>
<reference evidence="3 4" key="1">
    <citation type="submission" date="2021-06" db="EMBL/GenBank/DDBJ databases">
        <title>50 bacteria genomes isolated from Dapeng, Shenzhen, China.</title>
        <authorList>
            <person name="Zheng W."/>
            <person name="Yu S."/>
            <person name="Huang Y."/>
        </authorList>
    </citation>
    <scope>NUCLEOTIDE SEQUENCE [LARGE SCALE GENOMIC DNA]</scope>
    <source>
        <strain evidence="3 4">DP1N14-2</strain>
    </source>
</reference>
<dbReference type="RefSeq" id="WP_222510130.1">
    <property type="nucleotide sequence ID" value="NZ_JAHVJA010000021.1"/>
</dbReference>
<dbReference type="Gene3D" id="3.90.1300.10">
    <property type="entry name" value="Amidase signature (AS) domain"/>
    <property type="match status" value="1"/>
</dbReference>
<dbReference type="PANTHER" id="PTHR11895:SF7">
    <property type="entry name" value="GLUTAMYL-TRNA(GLN) AMIDOTRANSFERASE SUBUNIT A, MITOCHONDRIAL"/>
    <property type="match status" value="1"/>
</dbReference>
<name>A0ABS7NLY7_9RHOB</name>
<dbReference type="InterPro" id="IPR000120">
    <property type="entry name" value="Amidase"/>
</dbReference>
<dbReference type="Proteomes" id="UP000766629">
    <property type="component" value="Unassembled WGS sequence"/>
</dbReference>
<evidence type="ECO:0000313" key="4">
    <source>
        <dbReference type="Proteomes" id="UP000766629"/>
    </source>
</evidence>
<gene>
    <name evidence="3" type="ORF">KUV26_22535</name>
</gene>
<dbReference type="InterPro" id="IPR036928">
    <property type="entry name" value="AS_sf"/>
</dbReference>
<dbReference type="PANTHER" id="PTHR11895">
    <property type="entry name" value="TRANSAMIDASE"/>
    <property type="match status" value="1"/>
</dbReference>
<feature type="domain" description="Amidase" evidence="2">
    <location>
        <begin position="25"/>
        <end position="447"/>
    </location>
</feature>
<dbReference type="SUPFAM" id="SSF75304">
    <property type="entry name" value="Amidase signature (AS) enzymes"/>
    <property type="match status" value="1"/>
</dbReference>
<dbReference type="EMBL" id="JAHVJA010000021">
    <property type="protein sequence ID" value="MBY6142216.1"/>
    <property type="molecule type" value="Genomic_DNA"/>
</dbReference>
<proteinExistence type="inferred from homology"/>
<organism evidence="3 4">
    <name type="scientific">Leisingera daeponensis</name>
    <dbReference type="NCBI Taxonomy" id="405746"/>
    <lineage>
        <taxon>Bacteria</taxon>
        <taxon>Pseudomonadati</taxon>
        <taxon>Pseudomonadota</taxon>
        <taxon>Alphaproteobacteria</taxon>
        <taxon>Rhodobacterales</taxon>
        <taxon>Roseobacteraceae</taxon>
        <taxon>Leisingera</taxon>
    </lineage>
</organism>
<protein>
    <submittedName>
        <fullName evidence="3">Amidase</fullName>
    </submittedName>
</protein>
<comment type="caution">
    <text evidence="3">The sequence shown here is derived from an EMBL/GenBank/DDBJ whole genome shotgun (WGS) entry which is preliminary data.</text>
</comment>
<comment type="similarity">
    <text evidence="1">Belongs to the amidase family.</text>
</comment>
<evidence type="ECO:0000313" key="3">
    <source>
        <dbReference type="EMBL" id="MBY6142216.1"/>
    </source>
</evidence>